<organism evidence="10 11">
    <name type="scientific">Virgibacillus dokdonensis</name>
    <dbReference type="NCBI Taxonomy" id="302167"/>
    <lineage>
        <taxon>Bacteria</taxon>
        <taxon>Bacillati</taxon>
        <taxon>Bacillota</taxon>
        <taxon>Bacilli</taxon>
        <taxon>Bacillales</taxon>
        <taxon>Bacillaceae</taxon>
        <taxon>Virgibacillus</taxon>
    </lineage>
</organism>
<evidence type="ECO:0000256" key="3">
    <source>
        <dbReference type="ARBA" id="ARBA00022605"/>
    </source>
</evidence>
<dbReference type="GO" id="GO:0004834">
    <property type="term" value="F:tryptophan synthase activity"/>
    <property type="evidence" value="ECO:0007669"/>
    <property type="project" value="UniProtKB-EC"/>
</dbReference>
<evidence type="ECO:0000256" key="6">
    <source>
        <dbReference type="ARBA" id="ARBA00023239"/>
    </source>
</evidence>
<dbReference type="HAMAP" id="MF_00131">
    <property type="entry name" value="Trp_synth_alpha"/>
    <property type="match status" value="1"/>
</dbReference>
<keyword evidence="11" id="KW-1185">Reference proteome</keyword>
<dbReference type="InterPro" id="IPR011060">
    <property type="entry name" value="RibuloseP-bd_barrel"/>
</dbReference>
<dbReference type="InterPro" id="IPR013785">
    <property type="entry name" value="Aldolase_TIM"/>
</dbReference>
<dbReference type="PANTHER" id="PTHR43406:SF1">
    <property type="entry name" value="TRYPTOPHAN SYNTHASE ALPHA CHAIN, CHLOROPLASTIC"/>
    <property type="match status" value="1"/>
</dbReference>
<comment type="catalytic activity">
    <reaction evidence="7 8">
        <text>(1S,2R)-1-C-(indol-3-yl)glycerol 3-phosphate + L-serine = D-glyceraldehyde 3-phosphate + L-tryptophan + H2O</text>
        <dbReference type="Rhea" id="RHEA:10532"/>
        <dbReference type="ChEBI" id="CHEBI:15377"/>
        <dbReference type="ChEBI" id="CHEBI:33384"/>
        <dbReference type="ChEBI" id="CHEBI:57912"/>
        <dbReference type="ChEBI" id="CHEBI:58866"/>
        <dbReference type="ChEBI" id="CHEBI:59776"/>
        <dbReference type="EC" id="4.2.1.20"/>
    </reaction>
</comment>
<comment type="pathway">
    <text evidence="1 8">Amino-acid biosynthesis; L-tryptophan biosynthesis; L-tryptophan from chorismate: step 5/5.</text>
</comment>
<dbReference type="RefSeq" id="WP_331805097.1">
    <property type="nucleotide sequence ID" value="NZ_JAZHPM010000006.1"/>
</dbReference>
<accession>A0ABU7VEQ4</accession>
<evidence type="ECO:0000256" key="1">
    <source>
        <dbReference type="ARBA" id="ARBA00004733"/>
    </source>
</evidence>
<protein>
    <recommendedName>
        <fullName evidence="8">Tryptophan synthase alpha chain</fullName>
        <ecNumber evidence="8">4.2.1.20</ecNumber>
    </recommendedName>
</protein>
<comment type="function">
    <text evidence="8">The alpha subunit is responsible for the aldol cleavage of indoleglycerol phosphate to indole and glyceraldehyde 3-phosphate.</text>
</comment>
<dbReference type="Gene3D" id="3.20.20.70">
    <property type="entry name" value="Aldolase class I"/>
    <property type="match status" value="1"/>
</dbReference>
<name>A0ABU7VEQ4_9BACI</name>
<evidence type="ECO:0000256" key="9">
    <source>
        <dbReference type="RuleBase" id="RU003662"/>
    </source>
</evidence>
<dbReference type="PROSITE" id="PS00167">
    <property type="entry name" value="TRP_SYNTHASE_ALPHA"/>
    <property type="match status" value="1"/>
</dbReference>
<dbReference type="EMBL" id="JAZHPM010000006">
    <property type="protein sequence ID" value="MEF2291301.1"/>
    <property type="molecule type" value="Genomic_DNA"/>
</dbReference>
<evidence type="ECO:0000313" key="11">
    <source>
        <dbReference type="Proteomes" id="UP001356080"/>
    </source>
</evidence>
<keyword evidence="3 8" id="KW-0028">Amino-acid biosynthesis</keyword>
<dbReference type="SUPFAM" id="SSF51366">
    <property type="entry name" value="Ribulose-phoshate binding barrel"/>
    <property type="match status" value="1"/>
</dbReference>
<comment type="similarity">
    <text evidence="8 9">Belongs to the TrpA family.</text>
</comment>
<dbReference type="Pfam" id="PF00290">
    <property type="entry name" value="Trp_syntA"/>
    <property type="match status" value="1"/>
</dbReference>
<dbReference type="Proteomes" id="UP001356080">
    <property type="component" value="Unassembled WGS sequence"/>
</dbReference>
<evidence type="ECO:0000256" key="8">
    <source>
        <dbReference type="HAMAP-Rule" id="MF_00131"/>
    </source>
</evidence>
<comment type="subunit">
    <text evidence="2 8">Tetramer of two alpha and two beta chains.</text>
</comment>
<sequence length="257" mass="28166">MGKEKLTNHLHQLQNESKNLFVPYIMAGDGGLDKLEENIQLLQNCGVAAIEVGVPFSDPVADGPTIQNAGKRSLENGTTLTAVLQKLELFKSKRTVPIIVMTYINLIYKYGVSRFAKSCVQAGIDGLIIPDLPIEEEKMVTDVLNQQSIALIRLVALTSSKDRIKMLANRSDGFLYAVTVTGTTGERTTYEKKVKTYLYQLKQQSPVPVLAGFGISTSEQAKELASYCDGVIVGSKIVDLFHQGKTAEIKQLIQTSI</sequence>
<dbReference type="NCBIfam" id="TIGR00262">
    <property type="entry name" value="trpA"/>
    <property type="match status" value="1"/>
</dbReference>
<reference evidence="10 11" key="1">
    <citation type="submission" date="2024-01" db="EMBL/GenBank/DDBJ databases">
        <title>Survival strategy associated with biotechnological potential of Virgibacillus dokdonensis T4.6 isolated from salt-fermented shrimp paste.</title>
        <authorList>
            <person name="Doan T.V."/>
            <person name="Quach N.T."/>
            <person name="Phi Q.-T."/>
        </authorList>
    </citation>
    <scope>NUCLEOTIDE SEQUENCE [LARGE SCALE GENOMIC DNA]</scope>
    <source>
        <strain evidence="10 11">T4.6</strain>
    </source>
</reference>
<dbReference type="PANTHER" id="PTHR43406">
    <property type="entry name" value="TRYPTOPHAN SYNTHASE, ALPHA CHAIN"/>
    <property type="match status" value="1"/>
</dbReference>
<keyword evidence="5 8" id="KW-0057">Aromatic amino acid biosynthesis</keyword>
<keyword evidence="4 8" id="KW-0822">Tryptophan biosynthesis</keyword>
<evidence type="ECO:0000256" key="7">
    <source>
        <dbReference type="ARBA" id="ARBA00049047"/>
    </source>
</evidence>
<evidence type="ECO:0000256" key="4">
    <source>
        <dbReference type="ARBA" id="ARBA00022822"/>
    </source>
</evidence>
<proteinExistence type="inferred from homology"/>
<comment type="caution">
    <text evidence="10">The sequence shown here is derived from an EMBL/GenBank/DDBJ whole genome shotgun (WGS) entry which is preliminary data.</text>
</comment>
<evidence type="ECO:0000256" key="5">
    <source>
        <dbReference type="ARBA" id="ARBA00023141"/>
    </source>
</evidence>
<feature type="active site" description="Proton acceptor" evidence="8">
    <location>
        <position position="51"/>
    </location>
</feature>
<dbReference type="CDD" id="cd04724">
    <property type="entry name" value="Tryptophan_synthase_alpha"/>
    <property type="match status" value="1"/>
</dbReference>
<evidence type="ECO:0000313" key="10">
    <source>
        <dbReference type="EMBL" id="MEF2291301.1"/>
    </source>
</evidence>
<dbReference type="InterPro" id="IPR018204">
    <property type="entry name" value="Trp_synthase_alpha_AS"/>
</dbReference>
<gene>
    <name evidence="8 10" type="primary">trpA</name>
    <name evidence="10" type="ORF">V2W34_04635</name>
</gene>
<feature type="active site" description="Proton acceptor" evidence="8">
    <location>
        <position position="62"/>
    </location>
</feature>
<dbReference type="InterPro" id="IPR002028">
    <property type="entry name" value="Trp_synthase_suA"/>
</dbReference>
<keyword evidence="6 8" id="KW-0456">Lyase</keyword>
<evidence type="ECO:0000256" key="2">
    <source>
        <dbReference type="ARBA" id="ARBA00011270"/>
    </source>
</evidence>
<dbReference type="EC" id="4.2.1.20" evidence="8"/>